<gene>
    <name evidence="2" type="ORF">HUS41_pII0075</name>
</gene>
<dbReference type="AlphaFoldDB" id="A0A9P1K2C8"/>
<organism evidence="2">
    <name type="scientific">Escherichia coli</name>
    <dbReference type="NCBI Taxonomy" id="562"/>
    <lineage>
        <taxon>Bacteria</taxon>
        <taxon>Pseudomonadati</taxon>
        <taxon>Pseudomonadota</taxon>
        <taxon>Gammaproteobacteria</taxon>
        <taxon>Enterobacterales</taxon>
        <taxon>Enterobacteriaceae</taxon>
        <taxon>Escherichia</taxon>
    </lineage>
</organism>
<keyword evidence="1" id="KW-1133">Transmembrane helix</keyword>
<feature type="transmembrane region" description="Helical" evidence="1">
    <location>
        <begin position="12"/>
        <end position="34"/>
    </location>
</feature>
<name>A0A9P1K2C8_ECOLX</name>
<dbReference type="EMBL" id="HE603111">
    <property type="protein sequence ID" value="CCE21225.1"/>
    <property type="molecule type" value="Genomic_DNA"/>
</dbReference>
<keyword evidence="2" id="KW-0614">Plasmid</keyword>
<reference evidence="2" key="1">
    <citation type="submission" date="2011-10" db="EMBL/GenBank/DDBJ databases">
        <authorList>
            <person name="Kuenne C."/>
        </authorList>
    </citation>
    <scope>NUCLEOTIDE SEQUENCE</scope>
    <source>
        <strain evidence="2">HUSEC41</strain>
        <plasmid evidence="2">pHUSEC41-2</plasmid>
    </source>
</reference>
<keyword evidence="1" id="KW-0812">Transmembrane</keyword>
<sequence>MELKQDIEKEIIKLIISEYISTLYYIHLIVQLMYNKRRK</sequence>
<evidence type="ECO:0000256" key="1">
    <source>
        <dbReference type="SAM" id="Phobius"/>
    </source>
</evidence>
<reference evidence="2" key="2">
    <citation type="journal article" date="2012" name="J. Bacteriol.">
        <title>Complete Sequences of Plasmids from the Hemolytic-Uremic Syndrome-Associated Escherichia coli Strain HUSEC41.</title>
        <authorList>
            <person name="Kunne C."/>
            <person name="Billion A."/>
            <person name="Mshana S.E."/>
            <person name="Schmiedel J."/>
            <person name="Domann E."/>
            <person name="Hossain H."/>
            <person name="Hain T."/>
            <person name="Imirzalioglu C."/>
            <person name="Chakraborty T."/>
        </authorList>
    </citation>
    <scope>NUCLEOTIDE SEQUENCE</scope>
    <source>
        <strain evidence="2">HUSEC41</strain>
    </source>
</reference>
<proteinExistence type="predicted"/>
<protein>
    <submittedName>
        <fullName evidence="2">Uncharacterized protein</fullName>
    </submittedName>
</protein>
<evidence type="ECO:0000313" key="2">
    <source>
        <dbReference type="EMBL" id="CCE21225.1"/>
    </source>
</evidence>
<geneLocation type="plasmid" evidence="2">
    <name>pHUSEC41-2</name>
</geneLocation>
<accession>A0A9P1K2C8</accession>
<keyword evidence="1" id="KW-0472">Membrane</keyword>